<evidence type="ECO:0000313" key="2">
    <source>
        <dbReference type="EMBL" id="XCH30214.1"/>
    </source>
</evidence>
<dbReference type="EMBL" id="CP159290">
    <property type="protein sequence ID" value="XCH30214.1"/>
    <property type="molecule type" value="Genomic_DNA"/>
</dbReference>
<evidence type="ECO:0000256" key="1">
    <source>
        <dbReference type="SAM" id="Phobius"/>
    </source>
</evidence>
<keyword evidence="1" id="KW-0812">Transmembrane</keyword>
<dbReference type="AlphaFoldDB" id="A0AAU8G0T6"/>
<organism evidence="2">
    <name type="scientific">Cellulosimicrobium sp. ES-005</name>
    <dbReference type="NCBI Taxonomy" id="3163031"/>
    <lineage>
        <taxon>Bacteria</taxon>
        <taxon>Bacillati</taxon>
        <taxon>Actinomycetota</taxon>
        <taxon>Actinomycetes</taxon>
        <taxon>Micrococcales</taxon>
        <taxon>Promicromonosporaceae</taxon>
        <taxon>Cellulosimicrobium</taxon>
    </lineage>
</organism>
<dbReference type="RefSeq" id="WP_353708207.1">
    <property type="nucleotide sequence ID" value="NZ_CP159290.1"/>
</dbReference>
<protein>
    <submittedName>
        <fullName evidence="2">Uncharacterized protein</fullName>
    </submittedName>
</protein>
<keyword evidence="1" id="KW-0472">Membrane</keyword>
<reference evidence="2" key="1">
    <citation type="submission" date="2024-06" db="EMBL/GenBank/DDBJ databases">
        <title>Complete genome sequence of the cellulolytic actinobacterium, Cellulosimicrobium ES-005.</title>
        <authorList>
            <person name="Matthews C.T."/>
            <person name="Underwood K.D."/>
            <person name="Ghanchi K.M."/>
            <person name="Fields S.D."/>
            <person name="Gardner S.G."/>
        </authorList>
    </citation>
    <scope>NUCLEOTIDE SEQUENCE</scope>
    <source>
        <strain evidence="2">ES-005</strain>
    </source>
</reference>
<name>A0AAU8G0T6_9MICO</name>
<sequence>MGILGVIAEVVAALATAVAAAFAGYQVWELRQDRRLERQLEIDGVSVSWRNLEAPARMDKPATWRIEFSLVNPGRMPISDVRCEIQLAHPVRRLHYDGSLELPTSSFLLRSDVLPGGGERTWVRRVEAAAGIVPLAECLARVSFLSADGQQQSNVWPRSRRAGQR</sequence>
<keyword evidence="1" id="KW-1133">Transmembrane helix</keyword>
<gene>
    <name evidence="2" type="ORF">ABRQ22_00510</name>
</gene>
<accession>A0AAU8G0T6</accession>
<feature type="transmembrane region" description="Helical" evidence="1">
    <location>
        <begin position="6"/>
        <end position="28"/>
    </location>
</feature>
<proteinExistence type="predicted"/>